<accession>A0ABR1FT30</accession>
<sequence>MRSLARSFVLVAAVASAAKKQKDDKIKITFTNKLDGPATLYVMGKKMHAFAAQGEKHSARSSDGQSWTAHDARGGEVFHYVVREKDGPDQRVDVSRGVSRRTIMSIVESEDHHLHRVDGGGDANAAGCADPVRAGDRVNVVATGVDGAPRLSFSDHVVHAVGDSDPADAAWIVEGDGEGPLFPGGAVFLKSEKHGVYLDAPPPVEGKHVPLLARWRDRGDFQRFMLFKAPDHDDAPLSALCYGDAAYLLAHTRNFVDVSDGAAYARWRHRGDWQSLAFERAAPAPGHEEL</sequence>
<feature type="chain" id="PRO_5047521555" evidence="1">
    <location>
        <begin position="18"/>
        <end position="290"/>
    </location>
</feature>
<comment type="caution">
    <text evidence="2">The sequence shown here is derived from an EMBL/GenBank/DDBJ whole genome shotgun (WGS) entry which is preliminary data.</text>
</comment>
<keyword evidence="3" id="KW-1185">Reference proteome</keyword>
<feature type="signal peptide" evidence="1">
    <location>
        <begin position="1"/>
        <end position="17"/>
    </location>
</feature>
<reference evidence="2 3" key="1">
    <citation type="submission" date="2024-03" db="EMBL/GenBank/DDBJ databases">
        <title>Aureococcus anophagefferens CCMP1851 and Kratosvirus quantuckense: Draft genome of a second virus-susceptible host strain in the model system.</title>
        <authorList>
            <person name="Chase E."/>
            <person name="Truchon A.R."/>
            <person name="Schepens W."/>
            <person name="Wilhelm S.W."/>
        </authorList>
    </citation>
    <scope>NUCLEOTIDE SEQUENCE [LARGE SCALE GENOMIC DNA]</scope>
    <source>
        <strain evidence="2 3">CCMP1851</strain>
    </source>
</reference>
<protein>
    <submittedName>
        <fullName evidence="2">Uncharacterized protein</fullName>
    </submittedName>
</protein>
<keyword evidence="1" id="KW-0732">Signal</keyword>
<name>A0ABR1FT30_AURAN</name>
<dbReference type="EMBL" id="JBBJCI010000231">
    <property type="protein sequence ID" value="KAK7237831.1"/>
    <property type="molecule type" value="Genomic_DNA"/>
</dbReference>
<dbReference type="Proteomes" id="UP001363151">
    <property type="component" value="Unassembled WGS sequence"/>
</dbReference>
<evidence type="ECO:0000256" key="1">
    <source>
        <dbReference type="SAM" id="SignalP"/>
    </source>
</evidence>
<gene>
    <name evidence="2" type="ORF">SO694_00022136</name>
</gene>
<organism evidence="2 3">
    <name type="scientific">Aureococcus anophagefferens</name>
    <name type="common">Harmful bloom alga</name>
    <dbReference type="NCBI Taxonomy" id="44056"/>
    <lineage>
        <taxon>Eukaryota</taxon>
        <taxon>Sar</taxon>
        <taxon>Stramenopiles</taxon>
        <taxon>Ochrophyta</taxon>
        <taxon>Pelagophyceae</taxon>
        <taxon>Pelagomonadales</taxon>
        <taxon>Pelagomonadaceae</taxon>
        <taxon>Aureococcus</taxon>
    </lineage>
</organism>
<evidence type="ECO:0000313" key="3">
    <source>
        <dbReference type="Proteomes" id="UP001363151"/>
    </source>
</evidence>
<proteinExistence type="predicted"/>
<evidence type="ECO:0000313" key="2">
    <source>
        <dbReference type="EMBL" id="KAK7237831.1"/>
    </source>
</evidence>